<gene>
    <name evidence="5" type="ORF">DEACI_0820</name>
    <name evidence="4" type="ORF">DEACI_3450</name>
</gene>
<organism evidence="4">
    <name type="scientific">Acididesulfobacillus acetoxydans</name>
    <dbReference type="NCBI Taxonomy" id="1561005"/>
    <lineage>
        <taxon>Bacteria</taxon>
        <taxon>Bacillati</taxon>
        <taxon>Bacillota</taxon>
        <taxon>Clostridia</taxon>
        <taxon>Eubacteriales</taxon>
        <taxon>Peptococcaceae</taxon>
        <taxon>Acididesulfobacillus</taxon>
    </lineage>
</organism>
<dbReference type="GO" id="GO:0003677">
    <property type="term" value="F:DNA binding"/>
    <property type="evidence" value="ECO:0007669"/>
    <property type="project" value="UniProtKB-UniRule"/>
</dbReference>
<accession>A0A8S0X0U3</accession>
<dbReference type="InterPro" id="IPR001647">
    <property type="entry name" value="HTH_TetR"/>
</dbReference>
<evidence type="ECO:0000256" key="2">
    <source>
        <dbReference type="PROSITE-ProRule" id="PRU00335"/>
    </source>
</evidence>
<evidence type="ECO:0000259" key="3">
    <source>
        <dbReference type="PROSITE" id="PS50977"/>
    </source>
</evidence>
<dbReference type="Proteomes" id="UP000836597">
    <property type="component" value="Chromosome"/>
</dbReference>
<dbReference type="InterPro" id="IPR036271">
    <property type="entry name" value="Tet_transcr_reg_TetR-rel_C_sf"/>
</dbReference>
<evidence type="ECO:0000313" key="5">
    <source>
        <dbReference type="EMBL" id="CEJ06372.1"/>
    </source>
</evidence>
<feature type="domain" description="HTH tetR-type" evidence="3">
    <location>
        <begin position="16"/>
        <end position="76"/>
    </location>
</feature>
<feature type="DNA-binding region" description="H-T-H motif" evidence="2">
    <location>
        <begin position="39"/>
        <end position="58"/>
    </location>
</feature>
<dbReference type="GO" id="GO:0006355">
    <property type="term" value="P:regulation of DNA-templated transcription"/>
    <property type="evidence" value="ECO:0007669"/>
    <property type="project" value="UniProtKB-ARBA"/>
</dbReference>
<dbReference type="Gene3D" id="1.10.357.10">
    <property type="entry name" value="Tetracycline Repressor, domain 2"/>
    <property type="match status" value="1"/>
</dbReference>
<dbReference type="InterPro" id="IPR050109">
    <property type="entry name" value="HTH-type_TetR-like_transc_reg"/>
</dbReference>
<keyword evidence="6" id="KW-1185">Reference proteome</keyword>
<dbReference type="PANTHER" id="PTHR30328">
    <property type="entry name" value="TRANSCRIPTIONAL REPRESSOR"/>
    <property type="match status" value="1"/>
</dbReference>
<dbReference type="AlphaFoldDB" id="A0A8S0X0U3"/>
<evidence type="ECO:0000313" key="4">
    <source>
        <dbReference type="EMBL" id="CAA7602771.1"/>
    </source>
</evidence>
<dbReference type="RefSeq" id="WP_240986092.1">
    <property type="nucleotide sequence ID" value="NZ_CDGJ01000027.1"/>
</dbReference>
<dbReference type="SUPFAM" id="SSF48498">
    <property type="entry name" value="Tetracyclin repressor-like, C-terminal domain"/>
    <property type="match status" value="1"/>
</dbReference>
<reference evidence="5" key="1">
    <citation type="submission" date="2014-11" db="EMBL/GenBank/DDBJ databases">
        <authorList>
            <person name="Hornung B.V."/>
        </authorList>
    </citation>
    <scope>NUCLEOTIDE SEQUENCE</scope>
    <source>
        <strain evidence="5">INE</strain>
    </source>
</reference>
<evidence type="ECO:0000256" key="1">
    <source>
        <dbReference type="ARBA" id="ARBA00023125"/>
    </source>
</evidence>
<sequence length="232" mass="25945">MDMDVGSSKKRVRDSQKSRAAILDAAEEVFAQNGFAGARIETIAKASGYNTGLIFRYFGDKLGLYSEVLKRSDSEVSELMVNAFTPLFTDEAAASDADHFRAFLKGMIVTLFDYLLDHPSLVRILTWEMAGGWEMLAKTASQFPTENSERFVAFFHKAWTTGFLRSNFAFKIQFSLVMQICHVYLAYLPLYQMLLPGEDPAATGSMAQAREHLVNFIVAGMMTEPEIAEETT</sequence>
<dbReference type="EMBL" id="CDGJ01000027">
    <property type="protein sequence ID" value="CEJ06372.1"/>
    <property type="molecule type" value="Genomic_DNA"/>
</dbReference>
<dbReference type="Pfam" id="PF00440">
    <property type="entry name" value="TetR_N"/>
    <property type="match status" value="1"/>
</dbReference>
<dbReference type="EMBL" id="LR746496">
    <property type="protein sequence ID" value="CAA7602771.1"/>
    <property type="molecule type" value="Genomic_DNA"/>
</dbReference>
<reference evidence="4" key="2">
    <citation type="submission" date="2020-01" db="EMBL/GenBank/DDBJ databases">
        <authorList>
            <person name="Hornung B."/>
        </authorList>
    </citation>
    <scope>NUCLEOTIDE SEQUENCE</scope>
    <source>
        <strain evidence="4">PacBioINE</strain>
    </source>
</reference>
<evidence type="ECO:0000313" key="6">
    <source>
        <dbReference type="Proteomes" id="UP001071230"/>
    </source>
</evidence>
<dbReference type="KEGG" id="aacx:DEACI_3450"/>
<protein>
    <submittedName>
        <fullName evidence="4">Bacterial regulatory proteins, tetR family</fullName>
    </submittedName>
    <submittedName>
        <fullName evidence="5">Transcriptional regulator, TetR</fullName>
    </submittedName>
</protein>
<name>A0A8S0X0U3_9FIRM</name>
<dbReference type="InterPro" id="IPR009057">
    <property type="entry name" value="Homeodomain-like_sf"/>
</dbReference>
<dbReference type="SUPFAM" id="SSF46689">
    <property type="entry name" value="Homeodomain-like"/>
    <property type="match status" value="1"/>
</dbReference>
<dbReference type="Proteomes" id="UP001071230">
    <property type="component" value="Unassembled WGS sequence"/>
</dbReference>
<dbReference type="PROSITE" id="PS50977">
    <property type="entry name" value="HTH_TETR_2"/>
    <property type="match status" value="1"/>
</dbReference>
<dbReference type="PANTHER" id="PTHR30328:SF54">
    <property type="entry name" value="HTH-TYPE TRANSCRIPTIONAL REPRESSOR SCO4008"/>
    <property type="match status" value="1"/>
</dbReference>
<keyword evidence="1 2" id="KW-0238">DNA-binding</keyword>
<proteinExistence type="predicted"/>
<dbReference type="PRINTS" id="PR00455">
    <property type="entry name" value="HTHTETR"/>
</dbReference>